<dbReference type="InterPro" id="IPR000644">
    <property type="entry name" value="CBS_dom"/>
</dbReference>
<organism evidence="4 5">
    <name type="scientific">Candidatus Sungbacteria bacterium RIFCSPHIGHO2_01_FULL_47_32</name>
    <dbReference type="NCBI Taxonomy" id="1802264"/>
    <lineage>
        <taxon>Bacteria</taxon>
        <taxon>Candidatus Sungiibacteriota</taxon>
    </lineage>
</organism>
<comment type="caution">
    <text evidence="4">The sequence shown here is derived from an EMBL/GenBank/DDBJ whole genome shotgun (WGS) entry which is preliminary data.</text>
</comment>
<gene>
    <name evidence="4" type="ORF">A2633_04905</name>
</gene>
<evidence type="ECO:0000259" key="3">
    <source>
        <dbReference type="PROSITE" id="PS51371"/>
    </source>
</evidence>
<feature type="domain" description="CBS" evidence="3">
    <location>
        <begin position="13"/>
        <end position="71"/>
    </location>
</feature>
<dbReference type="SMART" id="SM00116">
    <property type="entry name" value="CBS"/>
    <property type="match status" value="2"/>
</dbReference>
<evidence type="ECO:0000313" key="5">
    <source>
        <dbReference type="Proteomes" id="UP000177152"/>
    </source>
</evidence>
<keyword evidence="2" id="KW-0129">CBS domain</keyword>
<dbReference type="Proteomes" id="UP000177152">
    <property type="component" value="Unassembled WGS sequence"/>
</dbReference>
<sequence length="162" mass="17899">MAQGSPISIKDIMTTEVISVFPDSSLLDAARTLSERQIDGLPVVDRVTNKLVGILTEYDLISKGSAIHLPTFQFILGNIAAFKKNRTQFEKQIAEVSALTVKDVMNTDPLTLPETASYDDAVFAFREHHRVNPIPVINAKKEVTGVISRFDILKPLHIVQGK</sequence>
<dbReference type="EMBL" id="MHQC01000050">
    <property type="protein sequence ID" value="OGZ93788.1"/>
    <property type="molecule type" value="Genomic_DNA"/>
</dbReference>
<evidence type="ECO:0000256" key="2">
    <source>
        <dbReference type="PROSITE-ProRule" id="PRU00703"/>
    </source>
</evidence>
<dbReference type="PANTHER" id="PTHR48108">
    <property type="entry name" value="CBS DOMAIN-CONTAINING PROTEIN CBSX2, CHLOROPLASTIC"/>
    <property type="match status" value="1"/>
</dbReference>
<keyword evidence="1" id="KW-0677">Repeat</keyword>
<name>A0A1G2K5T0_9BACT</name>
<dbReference type="Gene3D" id="3.10.580.10">
    <property type="entry name" value="CBS-domain"/>
    <property type="match status" value="1"/>
</dbReference>
<protein>
    <recommendedName>
        <fullName evidence="3">CBS domain-containing protein</fullName>
    </recommendedName>
</protein>
<dbReference type="Pfam" id="PF00571">
    <property type="entry name" value="CBS"/>
    <property type="match status" value="2"/>
</dbReference>
<dbReference type="InterPro" id="IPR046342">
    <property type="entry name" value="CBS_dom_sf"/>
</dbReference>
<dbReference type="PROSITE" id="PS51371">
    <property type="entry name" value="CBS"/>
    <property type="match status" value="2"/>
</dbReference>
<dbReference type="CDD" id="cd04586">
    <property type="entry name" value="CBS_pair_BON_assoc"/>
    <property type="match status" value="1"/>
</dbReference>
<feature type="domain" description="CBS" evidence="3">
    <location>
        <begin position="105"/>
        <end position="162"/>
    </location>
</feature>
<dbReference type="InterPro" id="IPR051462">
    <property type="entry name" value="CBS_domain-containing"/>
</dbReference>
<proteinExistence type="predicted"/>
<accession>A0A1G2K5T0</accession>
<dbReference type="PANTHER" id="PTHR48108:SF26">
    <property type="entry name" value="CBS DOMAIN-CONTAINING PROTEIN DDB_G0289609"/>
    <property type="match status" value="1"/>
</dbReference>
<reference evidence="4 5" key="1">
    <citation type="journal article" date="2016" name="Nat. Commun.">
        <title>Thousands of microbial genomes shed light on interconnected biogeochemical processes in an aquifer system.</title>
        <authorList>
            <person name="Anantharaman K."/>
            <person name="Brown C.T."/>
            <person name="Hug L.A."/>
            <person name="Sharon I."/>
            <person name="Castelle C.J."/>
            <person name="Probst A.J."/>
            <person name="Thomas B.C."/>
            <person name="Singh A."/>
            <person name="Wilkins M.J."/>
            <person name="Karaoz U."/>
            <person name="Brodie E.L."/>
            <person name="Williams K.H."/>
            <person name="Hubbard S.S."/>
            <person name="Banfield J.F."/>
        </authorList>
    </citation>
    <scope>NUCLEOTIDE SEQUENCE [LARGE SCALE GENOMIC DNA]</scope>
</reference>
<dbReference type="AlphaFoldDB" id="A0A1G2K5T0"/>
<evidence type="ECO:0000256" key="1">
    <source>
        <dbReference type="ARBA" id="ARBA00022737"/>
    </source>
</evidence>
<evidence type="ECO:0000313" key="4">
    <source>
        <dbReference type="EMBL" id="OGZ93788.1"/>
    </source>
</evidence>
<dbReference type="SUPFAM" id="SSF54631">
    <property type="entry name" value="CBS-domain pair"/>
    <property type="match status" value="1"/>
</dbReference>